<evidence type="ECO:0000313" key="2">
    <source>
        <dbReference type="EMBL" id="MPC75765.1"/>
    </source>
</evidence>
<feature type="region of interest" description="Disordered" evidence="1">
    <location>
        <begin position="26"/>
        <end position="49"/>
    </location>
</feature>
<comment type="caution">
    <text evidence="2">The sequence shown here is derived from an EMBL/GenBank/DDBJ whole genome shotgun (WGS) entry which is preliminary data.</text>
</comment>
<dbReference type="EMBL" id="VSRR010041809">
    <property type="protein sequence ID" value="MPC75765.1"/>
    <property type="molecule type" value="Genomic_DNA"/>
</dbReference>
<keyword evidence="3" id="KW-1185">Reference proteome</keyword>
<name>A0A5B7I0U3_PORTR</name>
<organism evidence="2 3">
    <name type="scientific">Portunus trituberculatus</name>
    <name type="common">Swimming crab</name>
    <name type="synonym">Neptunus trituberculatus</name>
    <dbReference type="NCBI Taxonomy" id="210409"/>
    <lineage>
        <taxon>Eukaryota</taxon>
        <taxon>Metazoa</taxon>
        <taxon>Ecdysozoa</taxon>
        <taxon>Arthropoda</taxon>
        <taxon>Crustacea</taxon>
        <taxon>Multicrustacea</taxon>
        <taxon>Malacostraca</taxon>
        <taxon>Eumalacostraca</taxon>
        <taxon>Eucarida</taxon>
        <taxon>Decapoda</taxon>
        <taxon>Pleocyemata</taxon>
        <taxon>Brachyura</taxon>
        <taxon>Eubrachyura</taxon>
        <taxon>Portunoidea</taxon>
        <taxon>Portunidae</taxon>
        <taxon>Portuninae</taxon>
        <taxon>Portunus</taxon>
    </lineage>
</organism>
<gene>
    <name evidence="2" type="ORF">E2C01_070159</name>
</gene>
<proteinExistence type="predicted"/>
<sequence length="181" mass="19830">MWAFHGNFWAKGDTFLGYLLSQSPPAKKPLPRVRKPSLQSDRGQDSNPCAWRLLGPQSTHGSTVPRRPDTVGHHCRLMAWPPNAHTGGLSVTRTAGYSFASLISVSPRGPTTWRRMCGGTSTFITTLFFSWRRCSASHSLSSIACRRRVICSATVSTCVLGPSMITSRDVRSCGRGILTHV</sequence>
<dbReference type="Proteomes" id="UP000324222">
    <property type="component" value="Unassembled WGS sequence"/>
</dbReference>
<evidence type="ECO:0000256" key="1">
    <source>
        <dbReference type="SAM" id="MobiDB-lite"/>
    </source>
</evidence>
<feature type="compositionally biased region" description="Polar residues" evidence="1">
    <location>
        <begin position="37"/>
        <end position="47"/>
    </location>
</feature>
<dbReference type="AlphaFoldDB" id="A0A5B7I0U3"/>
<reference evidence="2 3" key="1">
    <citation type="submission" date="2019-05" db="EMBL/GenBank/DDBJ databases">
        <title>Another draft genome of Portunus trituberculatus and its Hox gene families provides insights of decapod evolution.</title>
        <authorList>
            <person name="Jeong J.-H."/>
            <person name="Song I."/>
            <person name="Kim S."/>
            <person name="Choi T."/>
            <person name="Kim D."/>
            <person name="Ryu S."/>
            <person name="Kim W."/>
        </authorList>
    </citation>
    <scope>NUCLEOTIDE SEQUENCE [LARGE SCALE GENOMIC DNA]</scope>
    <source>
        <tissue evidence="2">Muscle</tissue>
    </source>
</reference>
<protein>
    <submittedName>
        <fullName evidence="2">Uncharacterized protein</fullName>
    </submittedName>
</protein>
<evidence type="ECO:0000313" key="3">
    <source>
        <dbReference type="Proteomes" id="UP000324222"/>
    </source>
</evidence>
<accession>A0A5B7I0U3</accession>